<dbReference type="SUPFAM" id="SSF56112">
    <property type="entry name" value="Protein kinase-like (PK-like)"/>
    <property type="match status" value="1"/>
</dbReference>
<keyword evidence="1 3" id="KW-0547">Nucleotide-binding</keyword>
<dbReference type="InterPro" id="IPR017441">
    <property type="entry name" value="Protein_kinase_ATP_BS"/>
</dbReference>
<dbReference type="PROSITE" id="PS00107">
    <property type="entry name" value="PROTEIN_KINASE_ATP"/>
    <property type="match status" value="1"/>
</dbReference>
<dbReference type="EMBL" id="AFYH01121096">
    <property type="status" value="NOT_ANNOTATED_CDS"/>
    <property type="molecule type" value="Genomic_DNA"/>
</dbReference>
<evidence type="ECO:0000256" key="3">
    <source>
        <dbReference type="PROSITE-ProRule" id="PRU10141"/>
    </source>
</evidence>
<sequence>LAAMIVQNLTDLRNLERGERRTERVMWHWMNKNATVGDLLCVLNDLKLLRARDVLLSSRWGGVCGLFPLPTEPPTPSSVCFGGGESSPPPHTHTLKTVYLLPLYFGCPGTKTCGNAEALSQKPLPKPSPPPKPLNCPTFYPLQSEVSSCTDLALLHPFTWSLQEVLQGTQSFSEKLKIGEGGFGCVYRATMRHTKYAVKKLKENSDLEWNTIKESFLTEVDKLYRYRHPNIVEFAGYCSENGVYCLIYVYMPNRSLEDCLHCLTQGNRPVLSWQQRVEILLGAARAIQFLHTSTPSLIHGDVKSSNILLDENLTPKLGDFGLARFSRYSSNSGKSCTVACTRTVRGTLAYLPEEYVKTGALAVELDTYSFGVAIWMGCGGYLLETESDSKTKYLKDLVVDEEEEGDTQQLTAGGFGTKHYRVATQICKKYLDRRVMGRLPEDVAVELGMLACQCLDRRKKRPKMTQVYQQLEELLDDSRPLDSLTSWPEGASLTPEENTYKFDPCRTECGAASRLFPSSEPPWKCQQVQNGRRQLALRQPVESDDSLQNLLSTTIILVYFWHSQEGCHLGLGEPRATRRFYSDPTKNVGNVDDPLFSATLSMGRKTDTKADKSLPQHQIIINPAKERIFQQLALYQEGRISSTELLSSGFRPVSSPTAVGSPRTPEESDEFNC</sequence>
<dbReference type="EMBL" id="AFYH01121098">
    <property type="status" value="NOT_ANNOTATED_CDS"/>
    <property type="molecule type" value="Genomic_DNA"/>
</dbReference>
<dbReference type="SMART" id="SM00220">
    <property type="entry name" value="S_TKc"/>
    <property type="match status" value="1"/>
</dbReference>
<dbReference type="HOGENOM" id="CLU_000288_173_1_1"/>
<dbReference type="PROSITE" id="PS00108">
    <property type="entry name" value="PROTEIN_KINASE_ST"/>
    <property type="match status" value="1"/>
</dbReference>
<dbReference type="EMBL" id="AFYH01121097">
    <property type="status" value="NOT_ANNOTATED_CDS"/>
    <property type="molecule type" value="Genomic_DNA"/>
</dbReference>
<dbReference type="Gene3D" id="1.10.533.10">
    <property type="entry name" value="Death Domain, Fas"/>
    <property type="match status" value="1"/>
</dbReference>
<keyword evidence="7" id="KW-1185">Reference proteome</keyword>
<name>H3AZ13_LATCH</name>
<dbReference type="Gene3D" id="1.10.510.10">
    <property type="entry name" value="Transferase(Phosphotransferase) domain 1"/>
    <property type="match status" value="1"/>
</dbReference>
<dbReference type="PROSITE" id="PS50011">
    <property type="entry name" value="PROTEIN_KINASE_DOM"/>
    <property type="match status" value="1"/>
</dbReference>
<dbReference type="Ensembl" id="ENSLACT00000014988.1">
    <property type="protein sequence ID" value="ENSLACP00000014884.1"/>
    <property type="gene ID" value="ENSLACG00000013100.1"/>
</dbReference>
<dbReference type="PANTHER" id="PTHR27001">
    <property type="entry name" value="OS01G0253100 PROTEIN"/>
    <property type="match status" value="1"/>
</dbReference>
<dbReference type="Gene3D" id="3.30.200.20">
    <property type="entry name" value="Phosphorylase Kinase, domain 1"/>
    <property type="match status" value="1"/>
</dbReference>
<reference evidence="7" key="1">
    <citation type="submission" date="2011-08" db="EMBL/GenBank/DDBJ databases">
        <title>The draft genome of Latimeria chalumnae.</title>
        <authorList>
            <person name="Di Palma F."/>
            <person name="Alfoldi J."/>
            <person name="Johnson J."/>
            <person name="Berlin A."/>
            <person name="Gnerre S."/>
            <person name="Jaffe D."/>
            <person name="MacCallum I."/>
            <person name="Young S."/>
            <person name="Walker B.J."/>
            <person name="Lander E."/>
            <person name="Lindblad-Toh K."/>
        </authorList>
    </citation>
    <scope>NUCLEOTIDE SEQUENCE [LARGE SCALE GENOMIC DNA]</scope>
    <source>
        <strain evidence="7">Wild caught</strain>
    </source>
</reference>
<dbReference type="InterPro" id="IPR008271">
    <property type="entry name" value="Ser/Thr_kinase_AS"/>
</dbReference>
<reference evidence="6" key="3">
    <citation type="submission" date="2025-09" db="UniProtKB">
        <authorList>
            <consortium name="Ensembl"/>
        </authorList>
    </citation>
    <scope>IDENTIFICATION</scope>
</reference>
<proteinExistence type="predicted"/>
<dbReference type="GO" id="GO:0005886">
    <property type="term" value="C:plasma membrane"/>
    <property type="evidence" value="ECO:0007669"/>
    <property type="project" value="TreeGrafter"/>
</dbReference>
<dbReference type="EMBL" id="AFYH01121099">
    <property type="status" value="NOT_ANNOTATED_CDS"/>
    <property type="molecule type" value="Genomic_DNA"/>
</dbReference>
<dbReference type="EMBL" id="AFYH01121094">
    <property type="status" value="NOT_ANNOTATED_CDS"/>
    <property type="molecule type" value="Genomic_DNA"/>
</dbReference>
<dbReference type="EMBL" id="AFYH01121100">
    <property type="status" value="NOT_ANNOTATED_CDS"/>
    <property type="molecule type" value="Genomic_DNA"/>
</dbReference>
<feature type="binding site" evidence="3">
    <location>
        <position position="200"/>
    </location>
    <ligand>
        <name>ATP</name>
        <dbReference type="ChEBI" id="CHEBI:30616"/>
    </ligand>
</feature>
<reference evidence="6" key="2">
    <citation type="submission" date="2025-08" db="UniProtKB">
        <authorList>
            <consortium name="Ensembl"/>
        </authorList>
    </citation>
    <scope>IDENTIFICATION</scope>
</reference>
<dbReference type="InterPro" id="IPR000719">
    <property type="entry name" value="Prot_kinase_dom"/>
</dbReference>
<keyword evidence="2 3" id="KW-0067">ATP-binding</keyword>
<evidence type="ECO:0000313" key="6">
    <source>
        <dbReference type="Ensembl" id="ENSLACP00000014884.1"/>
    </source>
</evidence>
<gene>
    <name evidence="6" type="primary">IRAK1</name>
</gene>
<dbReference type="GO" id="GO:0005524">
    <property type="term" value="F:ATP binding"/>
    <property type="evidence" value="ECO:0007669"/>
    <property type="project" value="UniProtKB-UniRule"/>
</dbReference>
<dbReference type="InterPro" id="IPR011029">
    <property type="entry name" value="DEATH-like_dom_sf"/>
</dbReference>
<dbReference type="STRING" id="7897.ENSLACP00000014884"/>
<dbReference type="FunCoup" id="H3AZ13">
    <property type="interactions" value="1468"/>
</dbReference>
<dbReference type="InParanoid" id="H3AZ13"/>
<dbReference type="PANTHER" id="PTHR27001:SF929">
    <property type="entry name" value="INTERLEUKIN 1 RECEPTOR-ASSOCIATED KINASE 1"/>
    <property type="match status" value="1"/>
</dbReference>
<dbReference type="Proteomes" id="UP000008672">
    <property type="component" value="Unassembled WGS sequence"/>
</dbReference>
<evidence type="ECO:0000256" key="1">
    <source>
        <dbReference type="ARBA" id="ARBA00022741"/>
    </source>
</evidence>
<evidence type="ECO:0000259" key="5">
    <source>
        <dbReference type="PROSITE" id="PS50011"/>
    </source>
</evidence>
<dbReference type="SUPFAM" id="SSF47986">
    <property type="entry name" value="DEATH domain"/>
    <property type="match status" value="1"/>
</dbReference>
<dbReference type="AlphaFoldDB" id="H3AZ13"/>
<feature type="region of interest" description="Disordered" evidence="4">
    <location>
        <begin position="651"/>
        <end position="673"/>
    </location>
</feature>
<dbReference type="EMBL" id="AFYH01121095">
    <property type="status" value="NOT_ANNOTATED_CDS"/>
    <property type="molecule type" value="Genomic_DNA"/>
</dbReference>
<evidence type="ECO:0000313" key="7">
    <source>
        <dbReference type="Proteomes" id="UP000008672"/>
    </source>
</evidence>
<evidence type="ECO:0000256" key="4">
    <source>
        <dbReference type="SAM" id="MobiDB-lite"/>
    </source>
</evidence>
<dbReference type="GeneTree" id="ENSGT00940000160502"/>
<evidence type="ECO:0000256" key="2">
    <source>
        <dbReference type="ARBA" id="ARBA00022840"/>
    </source>
</evidence>
<dbReference type="Bgee" id="ENSLACG00000013100">
    <property type="expression patterns" value="Expressed in chordate pharynx"/>
</dbReference>
<accession>H3AZ13</accession>
<dbReference type="InterPro" id="IPR011009">
    <property type="entry name" value="Kinase-like_dom_sf"/>
</dbReference>
<dbReference type="GO" id="GO:0004672">
    <property type="term" value="F:protein kinase activity"/>
    <property type="evidence" value="ECO:0007669"/>
    <property type="project" value="InterPro"/>
</dbReference>
<organism evidence="6 7">
    <name type="scientific">Latimeria chalumnae</name>
    <name type="common">Coelacanth</name>
    <dbReference type="NCBI Taxonomy" id="7897"/>
    <lineage>
        <taxon>Eukaryota</taxon>
        <taxon>Metazoa</taxon>
        <taxon>Chordata</taxon>
        <taxon>Craniata</taxon>
        <taxon>Vertebrata</taxon>
        <taxon>Euteleostomi</taxon>
        <taxon>Coelacanthiformes</taxon>
        <taxon>Coelacanthidae</taxon>
        <taxon>Latimeria</taxon>
    </lineage>
</organism>
<dbReference type="eggNOG" id="KOG1187">
    <property type="taxonomic scope" value="Eukaryota"/>
</dbReference>
<protein>
    <submittedName>
        <fullName evidence="6">Interleukin 1 receptor associated kinase 1</fullName>
    </submittedName>
</protein>
<feature type="domain" description="Protein kinase" evidence="5">
    <location>
        <begin position="172"/>
        <end position="475"/>
    </location>
</feature>
<dbReference type="Pfam" id="PF00069">
    <property type="entry name" value="Pkinase"/>
    <property type="match status" value="1"/>
</dbReference>